<evidence type="ECO:0000259" key="1">
    <source>
        <dbReference type="Pfam" id="PF12867"/>
    </source>
</evidence>
<dbReference type="SUPFAM" id="SSF109854">
    <property type="entry name" value="DinB/YfiT-like putative metalloenzymes"/>
    <property type="match status" value="1"/>
</dbReference>
<organism evidence="2 3">
    <name type="scientific">Eiseniibacteriota bacterium</name>
    <dbReference type="NCBI Taxonomy" id="2212470"/>
    <lineage>
        <taxon>Bacteria</taxon>
        <taxon>Candidatus Eiseniibacteriota</taxon>
    </lineage>
</organism>
<evidence type="ECO:0000313" key="2">
    <source>
        <dbReference type="EMBL" id="TMQ50054.1"/>
    </source>
</evidence>
<proteinExistence type="predicted"/>
<sequence>MARHEIDRFISAWDRYAADTVRVLKALPVAKYDFRPDPAGGSLGELAWHLAEIEGFFSLGVEQGKLDVGLRPPNIERPRTVDPLAPGYERVHAEAVPRVRKLEDGDLGREIPFFHLGTKPIGDILWSALLHHGLHHRGQVVLLCRLAGGPPPGLFGPNREESEAMRAKSGA</sequence>
<comment type="caution">
    <text evidence="2">The sequence shown here is derived from an EMBL/GenBank/DDBJ whole genome shotgun (WGS) entry which is preliminary data.</text>
</comment>
<dbReference type="AlphaFoldDB" id="A0A538SFA6"/>
<dbReference type="Proteomes" id="UP000320184">
    <property type="component" value="Unassembled WGS sequence"/>
</dbReference>
<feature type="domain" description="DinB-like" evidence="1">
    <location>
        <begin position="13"/>
        <end position="139"/>
    </location>
</feature>
<evidence type="ECO:0000313" key="3">
    <source>
        <dbReference type="Proteomes" id="UP000320184"/>
    </source>
</evidence>
<gene>
    <name evidence="2" type="ORF">E6K73_08680</name>
</gene>
<dbReference type="EMBL" id="VBOT01000107">
    <property type="protein sequence ID" value="TMQ50054.1"/>
    <property type="molecule type" value="Genomic_DNA"/>
</dbReference>
<reference evidence="2 3" key="1">
    <citation type="journal article" date="2019" name="Nat. Microbiol.">
        <title>Mediterranean grassland soil C-N compound turnover is dependent on rainfall and depth, and is mediated by genomically divergent microorganisms.</title>
        <authorList>
            <person name="Diamond S."/>
            <person name="Andeer P.F."/>
            <person name="Li Z."/>
            <person name="Crits-Christoph A."/>
            <person name="Burstein D."/>
            <person name="Anantharaman K."/>
            <person name="Lane K.R."/>
            <person name="Thomas B.C."/>
            <person name="Pan C."/>
            <person name="Northen T.R."/>
            <person name="Banfield J.F."/>
        </authorList>
    </citation>
    <scope>NUCLEOTIDE SEQUENCE [LARGE SCALE GENOMIC DNA]</scope>
    <source>
        <strain evidence="2">WS_3</strain>
    </source>
</reference>
<dbReference type="Pfam" id="PF12867">
    <property type="entry name" value="DinB_2"/>
    <property type="match status" value="1"/>
</dbReference>
<name>A0A538SFA6_UNCEI</name>
<accession>A0A538SFA6</accession>
<protein>
    <submittedName>
        <fullName evidence="2">DinB family protein</fullName>
    </submittedName>
</protein>
<dbReference type="Gene3D" id="1.20.120.450">
    <property type="entry name" value="dinb family like domain"/>
    <property type="match status" value="1"/>
</dbReference>
<dbReference type="InterPro" id="IPR024775">
    <property type="entry name" value="DinB-like"/>
</dbReference>
<dbReference type="InterPro" id="IPR034660">
    <property type="entry name" value="DinB/YfiT-like"/>
</dbReference>